<evidence type="ECO:0000259" key="1">
    <source>
        <dbReference type="Pfam" id="PF08670"/>
    </source>
</evidence>
<name>A0ABU5TPJ2_9CYAN</name>
<organism evidence="2 3">
    <name type="scientific">Pseudanabaena galeata UHCC 0370</name>
    <dbReference type="NCBI Taxonomy" id="3110310"/>
    <lineage>
        <taxon>Bacteria</taxon>
        <taxon>Bacillati</taxon>
        <taxon>Cyanobacteriota</taxon>
        <taxon>Cyanophyceae</taxon>
        <taxon>Pseudanabaenales</taxon>
        <taxon>Pseudanabaenaceae</taxon>
        <taxon>Pseudanabaena</taxon>
    </lineage>
</organism>
<protein>
    <submittedName>
        <fullName evidence="2">MEKHLA domain-containing protein</fullName>
    </submittedName>
</protein>
<sequence length="171" mass="19692">MNTNQSPPWLKRELLQHIQLLLYSFHHWTGRPLMSITDHQTPQEIANLLFNADFVVVSHGTQIDPILNYGNQKALDLWKMDWTTFTATPSRYTAEPMERSEREQLLAQAKSQGYISDYRGIRIASTGDRFYIDQAIIWNVVDSDGKLWGQAATFRKWEAISSESIANAMCN</sequence>
<accession>A0ABU5TPJ2</accession>
<dbReference type="InterPro" id="IPR013978">
    <property type="entry name" value="MEKHLA"/>
</dbReference>
<comment type="caution">
    <text evidence="2">The sequence shown here is derived from an EMBL/GenBank/DDBJ whole genome shotgun (WGS) entry which is preliminary data.</text>
</comment>
<feature type="domain" description="MEKHLA" evidence="1">
    <location>
        <begin position="16"/>
        <end position="158"/>
    </location>
</feature>
<dbReference type="EMBL" id="JAYGIE010000115">
    <property type="protein sequence ID" value="MEA5480263.1"/>
    <property type="molecule type" value="Genomic_DNA"/>
</dbReference>
<proteinExistence type="predicted"/>
<dbReference type="Proteomes" id="UP001301388">
    <property type="component" value="Unassembled WGS sequence"/>
</dbReference>
<dbReference type="Pfam" id="PF08670">
    <property type="entry name" value="MEKHLA"/>
    <property type="match status" value="1"/>
</dbReference>
<dbReference type="RefSeq" id="WP_323263309.1">
    <property type="nucleotide sequence ID" value="NZ_JAYGIE010000115.1"/>
</dbReference>
<keyword evidence="3" id="KW-1185">Reference proteome</keyword>
<gene>
    <name evidence="2" type="ORF">VB774_21740</name>
</gene>
<evidence type="ECO:0000313" key="3">
    <source>
        <dbReference type="Proteomes" id="UP001301388"/>
    </source>
</evidence>
<reference evidence="2 3" key="1">
    <citation type="submission" date="2023-12" db="EMBL/GenBank/DDBJ databases">
        <title>Baltic Sea Cyanobacteria.</title>
        <authorList>
            <person name="Delbaje E."/>
            <person name="Fewer D.P."/>
            <person name="Shishido T.K."/>
        </authorList>
    </citation>
    <scope>NUCLEOTIDE SEQUENCE [LARGE SCALE GENOMIC DNA]</scope>
    <source>
        <strain evidence="2 3">UHCC 0370</strain>
    </source>
</reference>
<evidence type="ECO:0000313" key="2">
    <source>
        <dbReference type="EMBL" id="MEA5480263.1"/>
    </source>
</evidence>